<name>A0A9D1AHY2_9FIRM</name>
<gene>
    <name evidence="1" type="ORF">IAB90_06735</name>
</gene>
<sequence>MKLKIEVASEADGKEFGGTQIMEVSRGEFVLDEIFKLNFFRIIIDDIIGDALCFRLMEGSDAHYFVLEGAGDTAVFERETPVENDYFKFTLI</sequence>
<dbReference type="EMBL" id="DVHB01000119">
    <property type="protein sequence ID" value="HIR40056.1"/>
    <property type="molecule type" value="Genomic_DNA"/>
</dbReference>
<accession>A0A9D1AHY2</accession>
<organism evidence="1 2">
    <name type="scientific">Candidatus Coproplasma stercoripullorum</name>
    <dbReference type="NCBI Taxonomy" id="2840751"/>
    <lineage>
        <taxon>Bacteria</taxon>
        <taxon>Bacillati</taxon>
        <taxon>Bacillota</taxon>
        <taxon>Clostridia</taxon>
        <taxon>Eubacteriales</taxon>
        <taxon>Candidatus Coproplasma</taxon>
    </lineage>
</organism>
<evidence type="ECO:0000313" key="2">
    <source>
        <dbReference type="Proteomes" id="UP000824179"/>
    </source>
</evidence>
<evidence type="ECO:0000313" key="1">
    <source>
        <dbReference type="EMBL" id="HIR40056.1"/>
    </source>
</evidence>
<protein>
    <submittedName>
        <fullName evidence="1">Uncharacterized protein</fullName>
    </submittedName>
</protein>
<reference evidence="1" key="2">
    <citation type="journal article" date="2021" name="PeerJ">
        <title>Extensive microbial diversity within the chicken gut microbiome revealed by metagenomics and culture.</title>
        <authorList>
            <person name="Gilroy R."/>
            <person name="Ravi A."/>
            <person name="Getino M."/>
            <person name="Pursley I."/>
            <person name="Horton D.L."/>
            <person name="Alikhan N.F."/>
            <person name="Baker D."/>
            <person name="Gharbi K."/>
            <person name="Hall N."/>
            <person name="Watson M."/>
            <person name="Adriaenssens E.M."/>
            <person name="Foster-Nyarko E."/>
            <person name="Jarju S."/>
            <person name="Secka A."/>
            <person name="Antonio M."/>
            <person name="Oren A."/>
            <person name="Chaudhuri R.R."/>
            <person name="La Ragione R."/>
            <person name="Hildebrand F."/>
            <person name="Pallen M.J."/>
        </authorList>
    </citation>
    <scope>NUCLEOTIDE SEQUENCE</scope>
    <source>
        <strain evidence="1">ChiW25-3613</strain>
    </source>
</reference>
<comment type="caution">
    <text evidence="1">The sequence shown here is derived from an EMBL/GenBank/DDBJ whole genome shotgun (WGS) entry which is preliminary data.</text>
</comment>
<dbReference type="AlphaFoldDB" id="A0A9D1AHY2"/>
<reference evidence="1" key="1">
    <citation type="submission" date="2020-10" db="EMBL/GenBank/DDBJ databases">
        <authorList>
            <person name="Gilroy R."/>
        </authorList>
    </citation>
    <scope>NUCLEOTIDE SEQUENCE</scope>
    <source>
        <strain evidence="1">ChiW25-3613</strain>
    </source>
</reference>
<dbReference type="Proteomes" id="UP000824179">
    <property type="component" value="Unassembled WGS sequence"/>
</dbReference>
<proteinExistence type="predicted"/>